<reference evidence="1" key="1">
    <citation type="submission" date="2021-02" db="EMBL/GenBank/DDBJ databases">
        <authorList>
            <person name="Nowell W R."/>
        </authorList>
    </citation>
    <scope>NUCLEOTIDE SEQUENCE</scope>
</reference>
<gene>
    <name evidence="1" type="ORF">FNK824_LOCUS43838</name>
</gene>
<dbReference type="Proteomes" id="UP000663874">
    <property type="component" value="Unassembled WGS sequence"/>
</dbReference>
<sequence length="73" mass="8469">MARWTICFKAYKSDNNLLKASSQARITDLNAFTQCLTTFEIRAIHQQQTSIKQVKVGTYINNNTMHNMKIDCR</sequence>
<dbReference type="AlphaFoldDB" id="A0A820P2Q7"/>
<proteinExistence type="predicted"/>
<organism evidence="1 2">
    <name type="scientific">Rotaria sordida</name>
    <dbReference type="NCBI Taxonomy" id="392033"/>
    <lineage>
        <taxon>Eukaryota</taxon>
        <taxon>Metazoa</taxon>
        <taxon>Spiralia</taxon>
        <taxon>Gnathifera</taxon>
        <taxon>Rotifera</taxon>
        <taxon>Eurotatoria</taxon>
        <taxon>Bdelloidea</taxon>
        <taxon>Philodinida</taxon>
        <taxon>Philodinidae</taxon>
        <taxon>Rotaria</taxon>
    </lineage>
</organism>
<comment type="caution">
    <text evidence="1">The sequence shown here is derived from an EMBL/GenBank/DDBJ whole genome shotgun (WGS) entry which is preliminary data.</text>
</comment>
<accession>A0A820P2Q7</accession>
<name>A0A820P2Q7_9BILA</name>
<protein>
    <submittedName>
        <fullName evidence="1">Uncharacterized protein</fullName>
    </submittedName>
</protein>
<evidence type="ECO:0000313" key="1">
    <source>
        <dbReference type="EMBL" id="CAF4397322.1"/>
    </source>
</evidence>
<dbReference type="EMBL" id="CAJOBE010064637">
    <property type="protein sequence ID" value="CAF4397322.1"/>
    <property type="molecule type" value="Genomic_DNA"/>
</dbReference>
<evidence type="ECO:0000313" key="2">
    <source>
        <dbReference type="Proteomes" id="UP000663874"/>
    </source>
</evidence>